<comment type="subcellular location">
    <subcellularLocation>
        <location evidence="1">Membrane</location>
        <topology evidence="1">Multi-pass membrane protein</topology>
    </subcellularLocation>
</comment>
<feature type="transmembrane region" description="Helical" evidence="8">
    <location>
        <begin position="443"/>
        <end position="464"/>
    </location>
</feature>
<dbReference type="InterPro" id="IPR036259">
    <property type="entry name" value="MFS_trans_sf"/>
</dbReference>
<dbReference type="CDD" id="cd06174">
    <property type="entry name" value="MFS"/>
    <property type="match status" value="1"/>
</dbReference>
<keyword evidence="3" id="KW-0813">Transport</keyword>
<reference evidence="9" key="1">
    <citation type="submission" date="2022-07" db="EMBL/GenBank/DDBJ databases">
        <title>Evaluation of T. orientalis genome assembly methods using nanopore sequencing and analysis of variation between genomes.</title>
        <authorList>
            <person name="Yam J."/>
            <person name="Micallef M.L."/>
            <person name="Liu M."/>
            <person name="Djordjevic S.P."/>
            <person name="Bogema D.R."/>
            <person name="Jenkins C."/>
        </authorList>
    </citation>
    <scope>NUCLEOTIDE SEQUENCE</scope>
    <source>
        <strain evidence="9">Fish Creek</strain>
    </source>
</reference>
<feature type="transmembrane region" description="Helical" evidence="8">
    <location>
        <begin position="343"/>
        <end position="362"/>
    </location>
</feature>
<dbReference type="PANTHER" id="PTHR20772">
    <property type="entry name" value="PROTEIN FMP42"/>
    <property type="match status" value="1"/>
</dbReference>
<dbReference type="InterPro" id="IPR011701">
    <property type="entry name" value="MFS"/>
</dbReference>
<evidence type="ECO:0000256" key="6">
    <source>
        <dbReference type="ARBA" id="ARBA00022989"/>
    </source>
</evidence>
<feature type="transmembrane region" description="Helical" evidence="8">
    <location>
        <begin position="283"/>
        <end position="302"/>
    </location>
</feature>
<feature type="transmembrane region" description="Helical" evidence="8">
    <location>
        <begin position="138"/>
        <end position="158"/>
    </location>
</feature>
<gene>
    <name evidence="9" type="ORF">MACJ_002045</name>
</gene>
<dbReference type="OrthoDB" id="330047at2759"/>
<keyword evidence="6 8" id="KW-1133">Transmembrane helix</keyword>
<keyword evidence="5" id="KW-0029">Amino-acid transport</keyword>
<proteinExistence type="inferred from homology"/>
<dbReference type="PANTHER" id="PTHR20772:SF2">
    <property type="entry name" value="PROTEIN FMP42"/>
    <property type="match status" value="1"/>
</dbReference>
<dbReference type="EMBL" id="CP056066">
    <property type="protein sequence ID" value="UKJ88799.2"/>
    <property type="molecule type" value="Genomic_DNA"/>
</dbReference>
<dbReference type="Proteomes" id="UP000244803">
    <property type="component" value="Chromosome 3"/>
</dbReference>
<evidence type="ECO:0000256" key="1">
    <source>
        <dbReference type="ARBA" id="ARBA00004141"/>
    </source>
</evidence>
<evidence type="ECO:0000256" key="8">
    <source>
        <dbReference type="SAM" id="Phobius"/>
    </source>
</evidence>
<keyword evidence="4 8" id="KW-0812">Transmembrane</keyword>
<feature type="transmembrane region" description="Helical" evidence="8">
    <location>
        <begin position="203"/>
        <end position="226"/>
    </location>
</feature>
<feature type="transmembrane region" description="Helical" evidence="8">
    <location>
        <begin position="21"/>
        <end position="41"/>
    </location>
</feature>
<dbReference type="GO" id="GO:0006865">
    <property type="term" value="P:amino acid transport"/>
    <property type="evidence" value="ECO:0007669"/>
    <property type="project" value="UniProtKB-KW"/>
</dbReference>
<feature type="transmembrane region" description="Helical" evidence="8">
    <location>
        <begin position="170"/>
        <end position="191"/>
    </location>
</feature>
<evidence type="ECO:0000256" key="4">
    <source>
        <dbReference type="ARBA" id="ARBA00022692"/>
    </source>
</evidence>
<dbReference type="SUPFAM" id="SSF103473">
    <property type="entry name" value="MFS general substrate transporter"/>
    <property type="match status" value="1"/>
</dbReference>
<accession>A0A976M5F5</accession>
<evidence type="ECO:0000256" key="5">
    <source>
        <dbReference type="ARBA" id="ARBA00022970"/>
    </source>
</evidence>
<protein>
    <submittedName>
        <fullName evidence="9">Major facilitator superfamily MFS-1 protein</fullName>
    </submittedName>
</protein>
<feature type="transmembrane region" description="Helical" evidence="8">
    <location>
        <begin position="368"/>
        <end position="391"/>
    </location>
</feature>
<feature type="transmembrane region" description="Helical" evidence="8">
    <location>
        <begin position="403"/>
        <end position="423"/>
    </location>
</feature>
<evidence type="ECO:0000313" key="9">
    <source>
        <dbReference type="EMBL" id="UKJ88799.2"/>
    </source>
</evidence>
<dbReference type="Gene3D" id="1.20.1250.20">
    <property type="entry name" value="MFS general substrate transporter like domains"/>
    <property type="match status" value="1"/>
</dbReference>
<name>A0A976M5F5_THEOR</name>
<dbReference type="InterPro" id="IPR052599">
    <property type="entry name" value="SLC43A_AATransporter"/>
</dbReference>
<sequence length="481" mass="54688">MEEKSNEVERKSSSLIPIKPWQKLVVYLFMIIATGCTYWGWNGIQELLYKAGSFEEMCKNQADSTFIEIAGKKYIDCGNRKSGINNLFSIAYSAHFITSIFTGYLINLVGPKYCYIGGQAINFIIWLIIGFFPKSYWALRISFFIIGVTAESLYMPLLSVSYKFENKRSLVISFMGSARSLSFLIPTAMSLVYQLDAIKPESLYMVCLGYGIIAHISCLIIGFLIVDKSFDKAEEEKTASKESNAENVSFEALNNEAKPQRNLLSKIKGLKAKIKKGVRHPQFFEYIGVVVCCSIFLTSIGFVNQSHREMLVTSDKKSAVQIYKYIIVLSFVPAPVFGKLIDMFGAGLVLLILHSCCFMYYFCVSFDVLAMKVIACVFFFFSVSLCISSTYCYINQRFPRKYFGILVGFSFLIAGLTNLTNIALYDLGSKKWEYLYPFNFRRIAYIIMAYMILCIISSSSLYMFSRKKVVMPKNEKSIEET</sequence>
<evidence type="ECO:0000256" key="2">
    <source>
        <dbReference type="ARBA" id="ARBA00006595"/>
    </source>
</evidence>
<evidence type="ECO:0000256" key="3">
    <source>
        <dbReference type="ARBA" id="ARBA00022448"/>
    </source>
</evidence>
<evidence type="ECO:0000313" key="10">
    <source>
        <dbReference type="Proteomes" id="UP000244803"/>
    </source>
</evidence>
<dbReference type="GO" id="GO:0022857">
    <property type="term" value="F:transmembrane transporter activity"/>
    <property type="evidence" value="ECO:0007669"/>
    <property type="project" value="InterPro"/>
</dbReference>
<organism evidence="9 10">
    <name type="scientific">Theileria orientalis</name>
    <dbReference type="NCBI Taxonomy" id="68886"/>
    <lineage>
        <taxon>Eukaryota</taxon>
        <taxon>Sar</taxon>
        <taxon>Alveolata</taxon>
        <taxon>Apicomplexa</taxon>
        <taxon>Aconoidasida</taxon>
        <taxon>Piroplasmida</taxon>
        <taxon>Theileriidae</taxon>
        <taxon>Theileria</taxon>
    </lineage>
</organism>
<feature type="transmembrane region" description="Helical" evidence="8">
    <location>
        <begin position="113"/>
        <end position="132"/>
    </location>
</feature>
<feature type="transmembrane region" description="Helical" evidence="8">
    <location>
        <begin position="87"/>
        <end position="106"/>
    </location>
</feature>
<dbReference type="AlphaFoldDB" id="A0A976M5F5"/>
<keyword evidence="7 8" id="KW-0472">Membrane</keyword>
<comment type="similarity">
    <text evidence="2">Belongs to the SLC43A transporter (TC 2.A.1.44) family.</text>
</comment>
<feature type="transmembrane region" description="Helical" evidence="8">
    <location>
        <begin position="322"/>
        <end position="338"/>
    </location>
</feature>
<dbReference type="Pfam" id="PF07690">
    <property type="entry name" value="MFS_1"/>
    <property type="match status" value="1"/>
</dbReference>
<evidence type="ECO:0000256" key="7">
    <source>
        <dbReference type="ARBA" id="ARBA00023136"/>
    </source>
</evidence>
<dbReference type="GO" id="GO:0016020">
    <property type="term" value="C:membrane"/>
    <property type="evidence" value="ECO:0007669"/>
    <property type="project" value="UniProtKB-SubCell"/>
</dbReference>